<comment type="caution">
    <text evidence="2">The sequence shown here is derived from an EMBL/GenBank/DDBJ whole genome shotgun (WGS) entry which is preliminary data.</text>
</comment>
<evidence type="ECO:0008006" key="4">
    <source>
        <dbReference type="Google" id="ProtNLM"/>
    </source>
</evidence>
<keyword evidence="3" id="KW-1185">Reference proteome</keyword>
<dbReference type="GeneID" id="90983145"/>
<dbReference type="RefSeq" id="WP_037975123.1">
    <property type="nucleotide sequence ID" value="NZ_CAMETI010000011.1"/>
</dbReference>
<dbReference type="OrthoDB" id="791at2"/>
<feature type="chain" id="PRO_5001691428" description="DUF3857 domain-containing protein" evidence="1">
    <location>
        <begin position="29"/>
        <end position="609"/>
    </location>
</feature>
<dbReference type="eggNOG" id="ENOG502ZAR0">
    <property type="taxonomic scope" value="Bacteria"/>
</dbReference>
<accession>A0A073IR32</accession>
<dbReference type="AlphaFoldDB" id="A0A073IR32"/>
<dbReference type="STRING" id="2754.EH55_01130"/>
<organism evidence="2 3">
    <name type="scientific">Synergistes jonesii</name>
    <dbReference type="NCBI Taxonomy" id="2754"/>
    <lineage>
        <taxon>Bacteria</taxon>
        <taxon>Thermotogati</taxon>
        <taxon>Synergistota</taxon>
        <taxon>Synergistia</taxon>
        <taxon>Synergistales</taxon>
        <taxon>Synergistaceae</taxon>
        <taxon>Synergistes</taxon>
    </lineage>
</organism>
<dbReference type="Proteomes" id="UP000027665">
    <property type="component" value="Unassembled WGS sequence"/>
</dbReference>
<protein>
    <recommendedName>
        <fullName evidence="4">DUF3857 domain-containing protein</fullName>
    </recommendedName>
</protein>
<name>A0A073IR32_9BACT</name>
<dbReference type="Gene3D" id="2.60.40.3140">
    <property type="match status" value="1"/>
</dbReference>
<proteinExistence type="predicted"/>
<evidence type="ECO:0000313" key="3">
    <source>
        <dbReference type="Proteomes" id="UP000027665"/>
    </source>
</evidence>
<keyword evidence="1" id="KW-0732">Signal</keyword>
<gene>
    <name evidence="2" type="ORF">EH55_01130</name>
</gene>
<reference evidence="2 3" key="1">
    <citation type="submission" date="2014-04" db="EMBL/GenBank/DDBJ databases">
        <title>Draft Genome Sequence of Synergistes jonesii.</title>
        <authorList>
            <person name="Coil D.A."/>
            <person name="Eisen J.A."/>
            <person name="Holland-Moritz H.E."/>
        </authorList>
    </citation>
    <scope>NUCLEOTIDE SEQUENCE [LARGE SCALE GENOMIC DNA]</scope>
    <source>
        <strain evidence="2 3">78-1</strain>
    </source>
</reference>
<evidence type="ECO:0000256" key="1">
    <source>
        <dbReference type="SAM" id="SignalP"/>
    </source>
</evidence>
<feature type="signal peptide" evidence="1">
    <location>
        <begin position="1"/>
        <end position="28"/>
    </location>
</feature>
<dbReference type="EMBL" id="JMKI01000016">
    <property type="protein sequence ID" value="KEJ92813.1"/>
    <property type="molecule type" value="Genomic_DNA"/>
</dbReference>
<evidence type="ECO:0000313" key="2">
    <source>
        <dbReference type="EMBL" id="KEJ92813.1"/>
    </source>
</evidence>
<sequence length="609" mass="67025">MNKTLLEKAFALASACALLLCAAASASAWDSGEEIARLKKEVPSLETFGVNSAVIWQRDFESKMLADGSMDIFRRTIIMMGENVPLDWKASRYPAPAGGELSVTEAAWYNTMTGVKEGELPVAEEKLAGGASVKVVGVPDAAVGRAVVIVTHEKRAGTYGVDETINMAGSLPIWEQNVSVEVPAGMELFWAGRDMKEPSVSERNNVRSYKWQVMNQLPWHGEGFVLNERPMLSFSTRKGASQSLRKLNELARSMPPIPLPAAVRGDGRRAGARLAEYVAAPQRTLKGYPGDYVRTAEQIPEDGPWTPWEQTFILKRWLETAGCEASLWWEAKMPLDEAVPASTTLFEAPVLEVRASERGKTSYFKAGLPFSASKIPSSIAGTEVYAPTDDGYVSKRLPSGASSDNRLALLWKLNLDDMGRADGTLDVTATGGWSELFSGGELPEPNELSDFLIKRINFAISGMEIAPRKTELLPTGYRLTFAVRCAPGIVHGGSMLLRLPGGVPLQVSEMIRQEKQYTLRFPFVIDQKVRMDMPKGYRMLQMPPLKKLGDGTKVVLKESITHWPKKAELLADSVWSVKTRAADSMTAQLMKEELAATLRWPVLDLPFRK</sequence>